<evidence type="ECO:0000313" key="2">
    <source>
        <dbReference type="EMBL" id="GFD56993.1"/>
    </source>
</evidence>
<dbReference type="EMBL" id="BKCJ011835704">
    <property type="protein sequence ID" value="GFD56993.1"/>
    <property type="molecule type" value="Genomic_DNA"/>
</dbReference>
<organism evidence="2">
    <name type="scientific">Tanacetum cinerariifolium</name>
    <name type="common">Dalmatian daisy</name>
    <name type="synonym">Chrysanthemum cinerariifolium</name>
    <dbReference type="NCBI Taxonomy" id="118510"/>
    <lineage>
        <taxon>Eukaryota</taxon>
        <taxon>Viridiplantae</taxon>
        <taxon>Streptophyta</taxon>
        <taxon>Embryophyta</taxon>
        <taxon>Tracheophyta</taxon>
        <taxon>Spermatophyta</taxon>
        <taxon>Magnoliopsida</taxon>
        <taxon>eudicotyledons</taxon>
        <taxon>Gunneridae</taxon>
        <taxon>Pentapetalae</taxon>
        <taxon>asterids</taxon>
        <taxon>campanulids</taxon>
        <taxon>Asterales</taxon>
        <taxon>Asteraceae</taxon>
        <taxon>Asteroideae</taxon>
        <taxon>Anthemideae</taxon>
        <taxon>Anthemidinae</taxon>
        <taxon>Tanacetum</taxon>
    </lineage>
</organism>
<sequence length="60" mass="6368">PGPAHAGPNPARGPQRGRGGHRPKPHRGESPLRGLRRRVGRDLRALRGARNGNPTPSRAG</sequence>
<reference evidence="2" key="1">
    <citation type="journal article" date="2019" name="Sci. Rep.">
        <title>Draft genome of Tanacetum cinerariifolium, the natural source of mosquito coil.</title>
        <authorList>
            <person name="Yamashiro T."/>
            <person name="Shiraishi A."/>
            <person name="Satake H."/>
            <person name="Nakayama K."/>
        </authorList>
    </citation>
    <scope>NUCLEOTIDE SEQUENCE</scope>
</reference>
<protein>
    <submittedName>
        <fullName evidence="2">Uncharacterized protein</fullName>
    </submittedName>
</protein>
<gene>
    <name evidence="2" type="ORF">Tci_928962</name>
</gene>
<comment type="caution">
    <text evidence="2">The sequence shown here is derived from an EMBL/GenBank/DDBJ whole genome shotgun (WGS) entry which is preliminary data.</text>
</comment>
<evidence type="ECO:0000256" key="1">
    <source>
        <dbReference type="SAM" id="MobiDB-lite"/>
    </source>
</evidence>
<dbReference type="AlphaFoldDB" id="A0A699XCR7"/>
<feature type="non-terminal residue" evidence="2">
    <location>
        <position position="1"/>
    </location>
</feature>
<proteinExistence type="predicted"/>
<feature type="region of interest" description="Disordered" evidence="1">
    <location>
        <begin position="1"/>
        <end position="60"/>
    </location>
</feature>
<name>A0A699XCR7_TANCI</name>
<accession>A0A699XCR7</accession>